<protein>
    <recommendedName>
        <fullName evidence="8">Amino acid transporter transmembrane domain-containing protein</fullName>
    </recommendedName>
</protein>
<dbReference type="EMBL" id="JAAQHG020000011">
    <property type="protein sequence ID" value="KAL1587285.1"/>
    <property type="molecule type" value="Genomic_DNA"/>
</dbReference>
<evidence type="ECO:0000259" key="8">
    <source>
        <dbReference type="Pfam" id="PF01490"/>
    </source>
</evidence>
<feature type="transmembrane region" description="Helical" evidence="7">
    <location>
        <begin position="67"/>
        <end position="86"/>
    </location>
</feature>
<reference evidence="9 10" key="1">
    <citation type="journal article" date="2020" name="Microbiol. Resour. Announc.">
        <title>Draft Genome Sequence of a Cladosporium Species Isolated from the Mesophotic Ascidian Didemnum maculosum.</title>
        <authorList>
            <person name="Gioti A."/>
            <person name="Siaperas R."/>
            <person name="Nikolaivits E."/>
            <person name="Le Goff G."/>
            <person name="Ouazzani J."/>
            <person name="Kotoulas G."/>
            <person name="Topakas E."/>
        </authorList>
    </citation>
    <scope>NUCLEOTIDE SEQUENCE [LARGE SCALE GENOMIC DNA]</scope>
    <source>
        <strain evidence="9 10">TM138-S3</strain>
    </source>
</reference>
<feature type="transmembrane region" description="Helical" evidence="7">
    <location>
        <begin position="237"/>
        <end position="264"/>
    </location>
</feature>
<feature type="transmembrane region" description="Helical" evidence="7">
    <location>
        <begin position="358"/>
        <end position="379"/>
    </location>
</feature>
<evidence type="ECO:0000256" key="3">
    <source>
        <dbReference type="ARBA" id="ARBA00022692"/>
    </source>
</evidence>
<proteinExistence type="inferred from homology"/>
<dbReference type="RefSeq" id="XP_069230390.1">
    <property type="nucleotide sequence ID" value="XM_069373043.1"/>
</dbReference>
<gene>
    <name evidence="9" type="ORF">WHR41_04437</name>
</gene>
<keyword evidence="5 7" id="KW-0472">Membrane</keyword>
<keyword evidence="10" id="KW-1185">Reference proteome</keyword>
<feature type="domain" description="Amino acid transporter transmembrane" evidence="8">
    <location>
        <begin position="64"/>
        <end position="447"/>
    </location>
</feature>
<feature type="compositionally biased region" description="Basic and acidic residues" evidence="6">
    <location>
        <begin position="19"/>
        <end position="37"/>
    </location>
</feature>
<dbReference type="PANTHER" id="PTHR22950:SF479">
    <property type="entry name" value="AMINO ACID TRANSPORTER (EUROFUNG)-RELATED"/>
    <property type="match status" value="1"/>
</dbReference>
<evidence type="ECO:0000313" key="9">
    <source>
        <dbReference type="EMBL" id="KAL1587285.1"/>
    </source>
</evidence>
<comment type="subcellular location">
    <subcellularLocation>
        <location evidence="1">Membrane</location>
        <topology evidence="1">Multi-pass membrane protein</topology>
    </subcellularLocation>
</comment>
<feature type="region of interest" description="Disordered" evidence="6">
    <location>
        <begin position="1"/>
        <end position="46"/>
    </location>
</feature>
<feature type="transmembrane region" description="Helical" evidence="7">
    <location>
        <begin position="201"/>
        <end position="225"/>
    </location>
</feature>
<feature type="transmembrane region" description="Helical" evidence="7">
    <location>
        <begin position="147"/>
        <end position="167"/>
    </location>
</feature>
<dbReference type="AlphaFoldDB" id="A0AB34KUS6"/>
<dbReference type="Gene3D" id="1.20.1740.10">
    <property type="entry name" value="Amino acid/polyamine transporter I"/>
    <property type="match status" value="1"/>
</dbReference>
<sequence>MAAERNIYKASYPSSTDSDLPRDHTVDEEKHANRDAGEPQGYDGMANTGEVFGDETDKQVKYRTMKWWHAALVMIAETISLGILSLPSTLAAVGLVPGIILIVGLGAVSTYTGYVFWQFKMRYPHVHNMADVGEIFLGPIGRELGGFLQNVYLVFIMGSHLLTWTIALNTITGHATCTIVWSVVGLILHAILTFPRTLKNVSYLSIGAFISIFSAVMITMISVGISRPDPHVQATVAVSFASAFGSVMNIIFAFGGHVAFFSFISELKDPREFPKALYTLQLVNTSLYIISAVVIYRFAGPSVASPALGSASHVVRKITYGISLPTIVVAGVIYAHVASKYVYVRLFRGTRHMHERTWLSWGSWTAILTVLWIIAWIIAESVPVFNNLVGLIAALFASWFTYGLAGFMWIYLNWGQLTKNWKKVGLTVVNVICFIIGAASCGLGLWASGLAISQDESSATWSCANNGV</sequence>
<dbReference type="GO" id="GO:0016020">
    <property type="term" value="C:membrane"/>
    <property type="evidence" value="ECO:0007669"/>
    <property type="project" value="UniProtKB-SubCell"/>
</dbReference>
<evidence type="ECO:0000313" key="10">
    <source>
        <dbReference type="Proteomes" id="UP000803884"/>
    </source>
</evidence>
<evidence type="ECO:0000256" key="6">
    <source>
        <dbReference type="SAM" id="MobiDB-lite"/>
    </source>
</evidence>
<keyword evidence="4 7" id="KW-1133">Transmembrane helix</keyword>
<dbReference type="GO" id="GO:0015179">
    <property type="term" value="F:L-amino acid transmembrane transporter activity"/>
    <property type="evidence" value="ECO:0007669"/>
    <property type="project" value="TreeGrafter"/>
</dbReference>
<evidence type="ECO:0000256" key="2">
    <source>
        <dbReference type="ARBA" id="ARBA00008066"/>
    </source>
</evidence>
<evidence type="ECO:0000256" key="4">
    <source>
        <dbReference type="ARBA" id="ARBA00022989"/>
    </source>
</evidence>
<feature type="transmembrane region" description="Helical" evidence="7">
    <location>
        <begin position="391"/>
        <end position="412"/>
    </location>
</feature>
<evidence type="ECO:0000256" key="1">
    <source>
        <dbReference type="ARBA" id="ARBA00004141"/>
    </source>
</evidence>
<comment type="caution">
    <text evidence="9">The sequence shown here is derived from an EMBL/GenBank/DDBJ whole genome shotgun (WGS) entry which is preliminary data.</text>
</comment>
<dbReference type="Pfam" id="PF01490">
    <property type="entry name" value="Aa_trans"/>
    <property type="match status" value="1"/>
</dbReference>
<feature type="transmembrane region" description="Helical" evidence="7">
    <location>
        <begin position="318"/>
        <end position="337"/>
    </location>
</feature>
<accession>A0AB34KUS6</accession>
<dbReference type="InterPro" id="IPR013057">
    <property type="entry name" value="AA_transpt_TM"/>
</dbReference>
<dbReference type="FunFam" id="1.20.1740.10:FF:000039">
    <property type="entry name" value="Neutral amino acid transporter (Eurofung)"/>
    <property type="match status" value="1"/>
</dbReference>
<evidence type="ECO:0000256" key="5">
    <source>
        <dbReference type="ARBA" id="ARBA00023136"/>
    </source>
</evidence>
<dbReference type="PANTHER" id="PTHR22950">
    <property type="entry name" value="AMINO ACID TRANSPORTER"/>
    <property type="match status" value="1"/>
</dbReference>
<feature type="transmembrane region" description="Helical" evidence="7">
    <location>
        <begin position="173"/>
        <end position="194"/>
    </location>
</feature>
<organism evidence="9 10">
    <name type="scientific">Cladosporium halotolerans</name>
    <dbReference type="NCBI Taxonomy" id="1052096"/>
    <lineage>
        <taxon>Eukaryota</taxon>
        <taxon>Fungi</taxon>
        <taxon>Dikarya</taxon>
        <taxon>Ascomycota</taxon>
        <taxon>Pezizomycotina</taxon>
        <taxon>Dothideomycetes</taxon>
        <taxon>Dothideomycetidae</taxon>
        <taxon>Cladosporiales</taxon>
        <taxon>Cladosporiaceae</taxon>
        <taxon>Cladosporium</taxon>
    </lineage>
</organism>
<name>A0AB34KUS6_9PEZI</name>
<feature type="transmembrane region" description="Helical" evidence="7">
    <location>
        <begin position="276"/>
        <end position="298"/>
    </location>
</feature>
<dbReference type="Proteomes" id="UP000803884">
    <property type="component" value="Unassembled WGS sequence"/>
</dbReference>
<comment type="similarity">
    <text evidence="2">Belongs to the amino acid/polyamine transporter 2 family.</text>
</comment>
<feature type="transmembrane region" description="Helical" evidence="7">
    <location>
        <begin position="92"/>
        <end position="117"/>
    </location>
</feature>
<dbReference type="GeneID" id="96005881"/>
<keyword evidence="3 7" id="KW-0812">Transmembrane</keyword>
<evidence type="ECO:0000256" key="7">
    <source>
        <dbReference type="SAM" id="Phobius"/>
    </source>
</evidence>
<feature type="transmembrane region" description="Helical" evidence="7">
    <location>
        <begin position="424"/>
        <end position="447"/>
    </location>
</feature>